<dbReference type="InterPro" id="IPR027417">
    <property type="entry name" value="P-loop_NTPase"/>
</dbReference>
<dbReference type="GO" id="GO:0006302">
    <property type="term" value="P:double-strand break repair"/>
    <property type="evidence" value="ECO:0007669"/>
    <property type="project" value="TreeGrafter"/>
</dbReference>
<feature type="compositionally biased region" description="Polar residues" evidence="1">
    <location>
        <begin position="121"/>
        <end position="134"/>
    </location>
</feature>
<protein>
    <recommendedName>
        <fullName evidence="2">Endonuclease GajA/Old nuclease/RecF-like AAA domain-containing protein</fullName>
    </recommendedName>
</protein>
<dbReference type="GO" id="GO:0000731">
    <property type="term" value="P:DNA synthesis involved in DNA repair"/>
    <property type="evidence" value="ECO:0007669"/>
    <property type="project" value="TreeGrafter"/>
</dbReference>
<keyword evidence="4" id="KW-1185">Reference proteome</keyword>
<sequence length="204" mass="22146">MDQHVQPRASQRTLDSAAPVAERLHRMLTSLHLRQFKSFRDVTLPLGPFTLIVGTNASGKSNLRDALRFLHGIGQGYSLAEIIDEKFGEGGERQWAGIRGGTREIAFEGSKSSPWALASATSRGFSANQGSSHRPSMEAESPRPPWPGADLHRQQARAHPGRAQSSGAPAHRRACAPCPAFHALPRPLPGRDAHPLAPWSAHPR</sequence>
<dbReference type="InterPro" id="IPR041685">
    <property type="entry name" value="AAA_GajA/Old/RecF-like"/>
</dbReference>
<comment type="caution">
    <text evidence="3">The sequence shown here is derived from an EMBL/GenBank/DDBJ whole genome shotgun (WGS) entry which is preliminary data.</text>
</comment>
<dbReference type="PANTHER" id="PTHR32182">
    <property type="entry name" value="DNA REPLICATION AND REPAIR PROTEIN RECF"/>
    <property type="match status" value="1"/>
</dbReference>
<dbReference type="Gene3D" id="3.40.50.300">
    <property type="entry name" value="P-loop containing nucleotide triphosphate hydrolases"/>
    <property type="match status" value="1"/>
</dbReference>
<evidence type="ECO:0000256" key="1">
    <source>
        <dbReference type="SAM" id="MobiDB-lite"/>
    </source>
</evidence>
<dbReference type="STRING" id="1192034.CAP_3922"/>
<dbReference type="SUPFAM" id="SSF52540">
    <property type="entry name" value="P-loop containing nucleoside triphosphate hydrolases"/>
    <property type="match status" value="1"/>
</dbReference>
<reference evidence="3 4" key="1">
    <citation type="submission" date="2013-05" db="EMBL/GenBank/DDBJ databases">
        <title>Genome assembly of Chondromyces apiculatus DSM 436.</title>
        <authorList>
            <person name="Sharma G."/>
            <person name="Khatri I."/>
            <person name="Kaur C."/>
            <person name="Mayilraj S."/>
            <person name="Subramanian S."/>
        </authorList>
    </citation>
    <scope>NUCLEOTIDE SEQUENCE [LARGE SCALE GENOMIC DNA]</scope>
    <source>
        <strain evidence="3 4">DSM 436</strain>
    </source>
</reference>
<proteinExistence type="predicted"/>
<evidence type="ECO:0000313" key="4">
    <source>
        <dbReference type="Proteomes" id="UP000019678"/>
    </source>
</evidence>
<accession>A0A017TGG9</accession>
<gene>
    <name evidence="3" type="ORF">CAP_3922</name>
</gene>
<evidence type="ECO:0000313" key="3">
    <source>
        <dbReference type="EMBL" id="EYF08393.1"/>
    </source>
</evidence>
<dbReference type="Proteomes" id="UP000019678">
    <property type="component" value="Unassembled WGS sequence"/>
</dbReference>
<dbReference type="EMBL" id="ASRX01000003">
    <property type="protein sequence ID" value="EYF08393.1"/>
    <property type="molecule type" value="Genomic_DNA"/>
</dbReference>
<evidence type="ECO:0000259" key="2">
    <source>
        <dbReference type="Pfam" id="PF13175"/>
    </source>
</evidence>
<feature type="domain" description="Endonuclease GajA/Old nuclease/RecF-like AAA" evidence="2">
    <location>
        <begin position="27"/>
        <end position="70"/>
    </location>
</feature>
<organism evidence="3 4">
    <name type="scientific">Chondromyces apiculatus DSM 436</name>
    <dbReference type="NCBI Taxonomy" id="1192034"/>
    <lineage>
        <taxon>Bacteria</taxon>
        <taxon>Pseudomonadati</taxon>
        <taxon>Myxococcota</taxon>
        <taxon>Polyangia</taxon>
        <taxon>Polyangiales</taxon>
        <taxon>Polyangiaceae</taxon>
        <taxon>Chondromyces</taxon>
    </lineage>
</organism>
<dbReference type="Pfam" id="PF13175">
    <property type="entry name" value="AAA_15"/>
    <property type="match status" value="1"/>
</dbReference>
<dbReference type="PANTHER" id="PTHR32182:SF22">
    <property type="entry name" value="ATP-DEPENDENT ENDONUCLEASE, OLD FAMILY-RELATED"/>
    <property type="match status" value="1"/>
</dbReference>
<dbReference type="eggNOG" id="COG4637">
    <property type="taxonomic scope" value="Bacteria"/>
</dbReference>
<dbReference type="AlphaFoldDB" id="A0A017TGG9"/>
<feature type="region of interest" description="Disordered" evidence="1">
    <location>
        <begin position="121"/>
        <end position="204"/>
    </location>
</feature>
<name>A0A017TGG9_9BACT</name>